<name>A0A0F9KRS7_9ZZZZ</name>
<protein>
    <submittedName>
        <fullName evidence="1">Uncharacterized protein</fullName>
    </submittedName>
</protein>
<gene>
    <name evidence="1" type="ORF">LCGC14_1298880</name>
</gene>
<organism evidence="1">
    <name type="scientific">marine sediment metagenome</name>
    <dbReference type="NCBI Taxonomy" id="412755"/>
    <lineage>
        <taxon>unclassified sequences</taxon>
        <taxon>metagenomes</taxon>
        <taxon>ecological metagenomes</taxon>
    </lineage>
</organism>
<reference evidence="1" key="1">
    <citation type="journal article" date="2015" name="Nature">
        <title>Complex archaea that bridge the gap between prokaryotes and eukaryotes.</title>
        <authorList>
            <person name="Spang A."/>
            <person name="Saw J.H."/>
            <person name="Jorgensen S.L."/>
            <person name="Zaremba-Niedzwiedzka K."/>
            <person name="Martijn J."/>
            <person name="Lind A.E."/>
            <person name="van Eijk R."/>
            <person name="Schleper C."/>
            <person name="Guy L."/>
            <person name="Ettema T.J."/>
        </authorList>
    </citation>
    <scope>NUCLEOTIDE SEQUENCE</scope>
</reference>
<dbReference type="AlphaFoldDB" id="A0A0F9KRS7"/>
<accession>A0A0F9KRS7</accession>
<proteinExistence type="predicted"/>
<dbReference type="EMBL" id="LAZR01007564">
    <property type="protein sequence ID" value="KKM84458.1"/>
    <property type="molecule type" value="Genomic_DNA"/>
</dbReference>
<comment type="caution">
    <text evidence="1">The sequence shown here is derived from an EMBL/GenBank/DDBJ whole genome shotgun (WGS) entry which is preliminary data.</text>
</comment>
<feature type="non-terminal residue" evidence="1">
    <location>
        <position position="48"/>
    </location>
</feature>
<evidence type="ECO:0000313" key="1">
    <source>
        <dbReference type="EMBL" id="KKM84458.1"/>
    </source>
</evidence>
<sequence>MEYSRVDVWSVLSIFLELKSKNHNGEIVEYFSTFVEKLYYLSLKFPDL</sequence>